<feature type="transmembrane region" description="Helical" evidence="1">
    <location>
        <begin position="71"/>
        <end position="96"/>
    </location>
</feature>
<dbReference type="Proteomes" id="UP001157006">
    <property type="component" value="Chromosome 4"/>
</dbReference>
<keyword evidence="3" id="KW-1185">Reference proteome</keyword>
<gene>
    <name evidence="2" type="ORF">VFH_IV037040</name>
</gene>
<reference evidence="2 3" key="1">
    <citation type="submission" date="2023-01" db="EMBL/GenBank/DDBJ databases">
        <authorList>
            <person name="Kreplak J."/>
        </authorList>
    </citation>
    <scope>NUCLEOTIDE SEQUENCE [LARGE SCALE GENOMIC DNA]</scope>
</reference>
<evidence type="ECO:0000313" key="3">
    <source>
        <dbReference type="Proteomes" id="UP001157006"/>
    </source>
</evidence>
<name>A0AAV1AAB0_VICFA</name>
<dbReference type="AlphaFoldDB" id="A0AAV1AAB0"/>
<evidence type="ECO:0000313" key="2">
    <source>
        <dbReference type="EMBL" id="CAI8607409.1"/>
    </source>
</evidence>
<organism evidence="2 3">
    <name type="scientific">Vicia faba</name>
    <name type="common">Broad bean</name>
    <name type="synonym">Faba vulgaris</name>
    <dbReference type="NCBI Taxonomy" id="3906"/>
    <lineage>
        <taxon>Eukaryota</taxon>
        <taxon>Viridiplantae</taxon>
        <taxon>Streptophyta</taxon>
        <taxon>Embryophyta</taxon>
        <taxon>Tracheophyta</taxon>
        <taxon>Spermatophyta</taxon>
        <taxon>Magnoliopsida</taxon>
        <taxon>eudicotyledons</taxon>
        <taxon>Gunneridae</taxon>
        <taxon>Pentapetalae</taxon>
        <taxon>rosids</taxon>
        <taxon>fabids</taxon>
        <taxon>Fabales</taxon>
        <taxon>Fabaceae</taxon>
        <taxon>Papilionoideae</taxon>
        <taxon>50 kb inversion clade</taxon>
        <taxon>NPAAA clade</taxon>
        <taxon>Hologalegina</taxon>
        <taxon>IRL clade</taxon>
        <taxon>Fabeae</taxon>
        <taxon>Vicia</taxon>
    </lineage>
</organism>
<keyword evidence="1" id="KW-0472">Membrane</keyword>
<proteinExistence type="predicted"/>
<keyword evidence="1" id="KW-1133">Transmembrane helix</keyword>
<sequence length="117" mass="13697">MKDYRRIVECDEDEGGFVMNDEDAEESFFSMFWKMKMKVESEYWERKKREILASFLLIPLKRMKNPLDKSAWYLAAGLVFAADLGLEAAGFLFLIFCFHRYTGISSDIPDLFLVLLS</sequence>
<keyword evidence="1" id="KW-0812">Transmembrane</keyword>
<accession>A0AAV1AAB0</accession>
<protein>
    <submittedName>
        <fullName evidence="2">Uncharacterized protein</fullName>
    </submittedName>
</protein>
<evidence type="ECO:0000256" key="1">
    <source>
        <dbReference type="SAM" id="Phobius"/>
    </source>
</evidence>
<dbReference type="EMBL" id="OX451739">
    <property type="protein sequence ID" value="CAI8607409.1"/>
    <property type="molecule type" value="Genomic_DNA"/>
</dbReference>